<dbReference type="Gene3D" id="3.40.630.30">
    <property type="match status" value="1"/>
</dbReference>
<dbReference type="PROSITE" id="PS51186">
    <property type="entry name" value="GNAT"/>
    <property type="match status" value="1"/>
</dbReference>
<evidence type="ECO:0000259" key="1">
    <source>
        <dbReference type="PROSITE" id="PS51186"/>
    </source>
</evidence>
<dbReference type="SUPFAM" id="SSF55729">
    <property type="entry name" value="Acyl-CoA N-acyltransferases (Nat)"/>
    <property type="match status" value="1"/>
</dbReference>
<dbReference type="RefSeq" id="WP_207940231.1">
    <property type="nucleotide sequence ID" value="NZ_CP147251.1"/>
</dbReference>
<dbReference type="InterPro" id="IPR016181">
    <property type="entry name" value="Acyl_CoA_acyltransferase"/>
</dbReference>
<evidence type="ECO:0000313" key="3">
    <source>
        <dbReference type="Proteomes" id="UP000664701"/>
    </source>
</evidence>
<name>A0ABZ2SPE9_9ENTE</name>
<dbReference type="Proteomes" id="UP000664701">
    <property type="component" value="Chromosome"/>
</dbReference>
<evidence type="ECO:0000313" key="2">
    <source>
        <dbReference type="EMBL" id="WYJ77657.1"/>
    </source>
</evidence>
<dbReference type="PANTHER" id="PTHR39173">
    <property type="entry name" value="ACETYLTRANSFERASE"/>
    <property type="match status" value="1"/>
</dbReference>
<keyword evidence="3" id="KW-1185">Reference proteome</keyword>
<dbReference type="InterPro" id="IPR000182">
    <property type="entry name" value="GNAT_dom"/>
</dbReference>
<dbReference type="Pfam" id="PF00583">
    <property type="entry name" value="Acetyltransf_1"/>
    <property type="match status" value="1"/>
</dbReference>
<sequence>MLIFKQPSMEYASQIEQYKQEFQRSKDTIDGSSFLEHMPSIEQWLNLLELFRSKATVPENYALSETWLVIRQTDDCLVGMSNLRFELSNAYLKNFGGHIGYSVRPSERKKGYGKIILNETLKQAKTREIDTVLVTCNDINYASAKIIEANQGVLAEKVIDSSDQMLVRRYWITL</sequence>
<reference evidence="2 3" key="1">
    <citation type="submission" date="2021-03" db="EMBL/GenBank/DDBJ databases">
        <authorList>
            <person name="Gilmore M.S."/>
            <person name="Schwartzman J."/>
            <person name="Van Tyne D."/>
            <person name="Martin M."/>
            <person name="Earl A.M."/>
            <person name="Manson A.L."/>
            <person name="Straub T."/>
            <person name="Salamzade R."/>
            <person name="Saavedra J."/>
            <person name="Lebreton F."/>
            <person name="Prichula J."/>
            <person name="Schaufler K."/>
            <person name="Gaca A."/>
            <person name="Sgardioli B."/>
            <person name="Wagenaar J."/>
            <person name="Strong T."/>
        </authorList>
    </citation>
    <scope>NUCLEOTIDE SEQUENCE [LARGE SCALE GENOMIC DNA]</scope>
    <source>
        <strain evidence="2 3">DIV2402</strain>
    </source>
</reference>
<proteinExistence type="predicted"/>
<dbReference type="CDD" id="cd04301">
    <property type="entry name" value="NAT_SF"/>
    <property type="match status" value="1"/>
</dbReference>
<dbReference type="PANTHER" id="PTHR39173:SF1">
    <property type="entry name" value="ACETYLTRANSFERASE"/>
    <property type="match status" value="1"/>
</dbReference>
<reference evidence="2 3" key="2">
    <citation type="submission" date="2024-03" db="EMBL/GenBank/DDBJ databases">
        <title>The Genome Sequence of Enterococcus sp. DIV2402.</title>
        <authorList>
            <consortium name="The Broad Institute Genomics Platform"/>
            <consortium name="The Broad Institute Microbial Omics Core"/>
            <consortium name="The Broad Institute Genomic Center for Infectious Diseases"/>
            <person name="Earl A."/>
            <person name="Manson A."/>
            <person name="Gilmore M."/>
            <person name="Schwartman J."/>
            <person name="Shea T."/>
            <person name="Abouelleil A."/>
            <person name="Cao P."/>
            <person name="Chapman S."/>
            <person name="Cusick C."/>
            <person name="Young S."/>
            <person name="Neafsey D."/>
            <person name="Nusbaum C."/>
            <person name="Birren B."/>
        </authorList>
    </citation>
    <scope>NUCLEOTIDE SEQUENCE [LARGE SCALE GENOMIC DNA]</scope>
    <source>
        <strain evidence="2 3">DIV2402</strain>
    </source>
</reference>
<feature type="domain" description="N-acetyltransferase" evidence="1">
    <location>
        <begin position="29"/>
        <end position="174"/>
    </location>
</feature>
<gene>
    <name evidence="2" type="ORF">DOK78_002295</name>
</gene>
<organism evidence="2 3">
    <name type="scientific">Candidatus Enterococcus lowellii</name>
    <dbReference type="NCBI Taxonomy" id="2230877"/>
    <lineage>
        <taxon>Bacteria</taxon>
        <taxon>Bacillati</taxon>
        <taxon>Bacillota</taxon>
        <taxon>Bacilli</taxon>
        <taxon>Lactobacillales</taxon>
        <taxon>Enterococcaceae</taxon>
        <taxon>Enterococcus</taxon>
    </lineage>
</organism>
<dbReference type="EMBL" id="CP147251">
    <property type="protein sequence ID" value="WYJ77657.1"/>
    <property type="molecule type" value="Genomic_DNA"/>
</dbReference>
<protein>
    <recommendedName>
        <fullName evidence="1">N-acetyltransferase domain-containing protein</fullName>
    </recommendedName>
</protein>
<accession>A0ABZ2SPE9</accession>